<organism evidence="2 3">
    <name type="scientific">Prorocentrum cordatum</name>
    <dbReference type="NCBI Taxonomy" id="2364126"/>
    <lineage>
        <taxon>Eukaryota</taxon>
        <taxon>Sar</taxon>
        <taxon>Alveolata</taxon>
        <taxon>Dinophyceae</taxon>
        <taxon>Prorocentrales</taxon>
        <taxon>Prorocentraceae</taxon>
        <taxon>Prorocentrum</taxon>
    </lineage>
</organism>
<proteinExistence type="predicted"/>
<evidence type="ECO:0000313" key="2">
    <source>
        <dbReference type="EMBL" id="CAK0884093.1"/>
    </source>
</evidence>
<evidence type="ECO:0008006" key="4">
    <source>
        <dbReference type="Google" id="ProtNLM"/>
    </source>
</evidence>
<name>A0ABN9WCQ2_9DINO</name>
<dbReference type="PANTHER" id="PTHR47447:SF17">
    <property type="entry name" value="OS12G0638900 PROTEIN"/>
    <property type="match status" value="1"/>
</dbReference>
<dbReference type="EMBL" id="CAUYUJ010018504">
    <property type="protein sequence ID" value="CAK0884093.1"/>
    <property type="molecule type" value="Genomic_DNA"/>
</dbReference>
<keyword evidence="3" id="KW-1185">Reference proteome</keyword>
<sequence length="176" mass="19113">MAKLELDFTIGYSAGISACEKGVQWQWAVALLSEMREAKLELSVIFSFSAGISACEKGDQWQRALALLYETWEAKLEPDEVSSTALGSARAREAKSSSGLWRCTAGSRRRSLSSASFASVRLGIAQSGSRALVLLSEMQEAKLEPNVISCSAGIRASENPAQRRRALPHSTERCRA</sequence>
<accession>A0ABN9WCQ2</accession>
<gene>
    <name evidence="2" type="ORF">PCOR1329_LOCUS66133</name>
</gene>
<keyword evidence="1" id="KW-0677">Repeat</keyword>
<dbReference type="InterPro" id="IPR011990">
    <property type="entry name" value="TPR-like_helical_dom_sf"/>
</dbReference>
<dbReference type="Proteomes" id="UP001189429">
    <property type="component" value="Unassembled WGS sequence"/>
</dbReference>
<reference evidence="2" key="1">
    <citation type="submission" date="2023-10" db="EMBL/GenBank/DDBJ databases">
        <authorList>
            <person name="Chen Y."/>
            <person name="Shah S."/>
            <person name="Dougan E. K."/>
            <person name="Thang M."/>
            <person name="Chan C."/>
        </authorList>
    </citation>
    <scope>NUCLEOTIDE SEQUENCE [LARGE SCALE GENOMIC DNA]</scope>
</reference>
<dbReference type="PANTHER" id="PTHR47447">
    <property type="entry name" value="OS03G0856100 PROTEIN"/>
    <property type="match status" value="1"/>
</dbReference>
<comment type="caution">
    <text evidence="2">The sequence shown here is derived from an EMBL/GenBank/DDBJ whole genome shotgun (WGS) entry which is preliminary data.</text>
</comment>
<evidence type="ECO:0000256" key="1">
    <source>
        <dbReference type="ARBA" id="ARBA00022737"/>
    </source>
</evidence>
<evidence type="ECO:0000313" key="3">
    <source>
        <dbReference type="Proteomes" id="UP001189429"/>
    </source>
</evidence>
<dbReference type="Gene3D" id="1.25.40.10">
    <property type="entry name" value="Tetratricopeptide repeat domain"/>
    <property type="match status" value="1"/>
</dbReference>
<dbReference type="PROSITE" id="PS51257">
    <property type="entry name" value="PROKAR_LIPOPROTEIN"/>
    <property type="match status" value="1"/>
</dbReference>
<protein>
    <recommendedName>
        <fullName evidence="4">Pentatricopeptide repeat-containing protein, chloroplastic</fullName>
    </recommendedName>
</protein>